<name>Q72EY9_NITV2</name>
<keyword evidence="11" id="KW-0472">Membrane</keyword>
<dbReference type="PhylomeDB" id="Q72EY9"/>
<evidence type="ECO:0000256" key="12">
    <source>
        <dbReference type="SAM" id="MobiDB-lite"/>
    </source>
</evidence>
<evidence type="ECO:0000313" key="15">
    <source>
        <dbReference type="Proteomes" id="UP000002194"/>
    </source>
</evidence>
<dbReference type="PROSITE" id="PS51379">
    <property type="entry name" value="4FE4S_FER_2"/>
    <property type="match status" value="2"/>
</dbReference>
<keyword evidence="6" id="KW-1278">Translocase</keyword>
<organism evidence="14 15">
    <name type="scientific">Nitratidesulfovibrio vulgaris (strain ATCC 29579 / DSM 644 / CCUG 34227 / NCIMB 8303 / VKM B-1760 / Hildenborough)</name>
    <name type="common">Desulfovibrio vulgaris</name>
    <dbReference type="NCBI Taxonomy" id="882"/>
    <lineage>
        <taxon>Bacteria</taxon>
        <taxon>Pseudomonadati</taxon>
        <taxon>Thermodesulfobacteriota</taxon>
        <taxon>Desulfovibrionia</taxon>
        <taxon>Desulfovibrionales</taxon>
        <taxon>Desulfovibrionaceae</taxon>
        <taxon>Nitratidesulfovibrio</taxon>
    </lineage>
</organism>
<evidence type="ECO:0000256" key="10">
    <source>
        <dbReference type="ARBA" id="ARBA00023075"/>
    </source>
</evidence>
<evidence type="ECO:0000256" key="7">
    <source>
        <dbReference type="ARBA" id="ARBA00023004"/>
    </source>
</evidence>
<sequence>MYMLSNVLKNLSRKYATRLYPFQTRPAFEGFRGRLVNKIEDCIFCKSCQIKCPSQCITVDPKAGTWDCDPFACVYCSVCVDACPTQCLSMVNVHRAPAPEKFVVQLQGTPRRSKKAEKAEAPAAPQAAETASE</sequence>
<gene>
    <name evidence="14" type="ordered locus">DVU_0429</name>
</gene>
<proteinExistence type="predicted"/>
<evidence type="ECO:0000256" key="1">
    <source>
        <dbReference type="ARBA" id="ARBA00022475"/>
    </source>
</evidence>
<dbReference type="Gene3D" id="3.30.70.3270">
    <property type="match status" value="1"/>
</dbReference>
<keyword evidence="7" id="KW-0408">Iron</keyword>
<feature type="domain" description="4Fe-4S ferredoxin-type" evidence="13">
    <location>
        <begin position="64"/>
        <end position="93"/>
    </location>
</feature>
<feature type="region of interest" description="Disordered" evidence="12">
    <location>
        <begin position="107"/>
        <end position="133"/>
    </location>
</feature>
<dbReference type="SUPFAM" id="SSF54862">
    <property type="entry name" value="4Fe-4S ferredoxins"/>
    <property type="match status" value="1"/>
</dbReference>
<evidence type="ECO:0000256" key="8">
    <source>
        <dbReference type="ARBA" id="ARBA00023014"/>
    </source>
</evidence>
<dbReference type="GO" id="GO:0046872">
    <property type="term" value="F:metal ion binding"/>
    <property type="evidence" value="ECO:0007669"/>
    <property type="project" value="UniProtKB-KW"/>
</dbReference>
<dbReference type="RefSeq" id="WP_010937736.1">
    <property type="nucleotide sequence ID" value="NC_002937.3"/>
</dbReference>
<keyword evidence="15" id="KW-1185">Reference proteome</keyword>
<dbReference type="InterPro" id="IPR017896">
    <property type="entry name" value="4Fe4S_Fe-S-bd"/>
</dbReference>
<dbReference type="PANTHER" id="PTHR10849:SF24">
    <property type="entry name" value="NADH-QUINONE OXIDOREDUCTASE SUBUNIT I 2"/>
    <property type="match status" value="1"/>
</dbReference>
<dbReference type="Proteomes" id="UP000002194">
    <property type="component" value="Chromosome"/>
</dbReference>
<dbReference type="InterPro" id="IPR010226">
    <property type="entry name" value="NADH_quinone_OxRdtase_chainI"/>
</dbReference>
<dbReference type="eggNOG" id="COG1143">
    <property type="taxonomic scope" value="Bacteria"/>
</dbReference>
<evidence type="ECO:0000256" key="2">
    <source>
        <dbReference type="ARBA" id="ARBA00022485"/>
    </source>
</evidence>
<keyword evidence="2" id="KW-0004">4Fe-4S</keyword>
<dbReference type="HOGENOM" id="CLU_067218_4_6_7"/>
<dbReference type="PANTHER" id="PTHR10849">
    <property type="entry name" value="NADH DEHYDROGENASE UBIQUINONE IRON-SULFUR PROTEIN 8, MITOCHONDRIAL"/>
    <property type="match status" value="1"/>
</dbReference>
<evidence type="ECO:0000259" key="13">
    <source>
        <dbReference type="PROSITE" id="PS51379"/>
    </source>
</evidence>
<dbReference type="KEGG" id="dvu:DVU_0429"/>
<evidence type="ECO:0000256" key="5">
    <source>
        <dbReference type="ARBA" id="ARBA00022737"/>
    </source>
</evidence>
<dbReference type="InterPro" id="IPR017900">
    <property type="entry name" value="4Fe4S_Fe_S_CS"/>
</dbReference>
<dbReference type="GO" id="GO:0016020">
    <property type="term" value="C:membrane"/>
    <property type="evidence" value="ECO:0007669"/>
    <property type="project" value="InterPro"/>
</dbReference>
<reference evidence="14 15" key="1">
    <citation type="journal article" date="2004" name="Nat. Biotechnol.">
        <title>The genome sequence of the anaerobic, sulfate-reducing bacterium Desulfovibrio vulgaris Hildenborough.</title>
        <authorList>
            <person name="Heidelberg J.F."/>
            <person name="Seshadri R."/>
            <person name="Haveman S.A."/>
            <person name="Hemme C.L."/>
            <person name="Paulsen I.T."/>
            <person name="Kolonay J.F."/>
            <person name="Eisen J.A."/>
            <person name="Ward N."/>
            <person name="Methe B."/>
            <person name="Brinkac L.M."/>
            <person name="Daugherty S.C."/>
            <person name="Deboy R.T."/>
            <person name="Dodson R.J."/>
            <person name="Durkin A.S."/>
            <person name="Madupu R."/>
            <person name="Nelson W.C."/>
            <person name="Sullivan S.A."/>
            <person name="Fouts D."/>
            <person name="Haft D.H."/>
            <person name="Selengut J."/>
            <person name="Peterson J.D."/>
            <person name="Davidsen T.M."/>
            <person name="Zafar N."/>
            <person name="Zhou L."/>
            <person name="Radune D."/>
            <person name="Dimitrov G."/>
            <person name="Hance M."/>
            <person name="Tran K."/>
            <person name="Khouri H."/>
            <person name="Gill J."/>
            <person name="Utterback T.R."/>
            <person name="Feldblyum T.V."/>
            <person name="Wall J.D."/>
            <person name="Voordouw G."/>
            <person name="Fraser C.M."/>
        </authorList>
    </citation>
    <scope>NUCLEOTIDE SEQUENCE [LARGE SCALE GENOMIC DNA]</scope>
    <source>
        <strain evidence="15">ATCC 29579 / DSM 644 / NCIMB 8303 / VKM B-1760 / Hildenborough</strain>
    </source>
</reference>
<dbReference type="GO" id="GO:0016651">
    <property type="term" value="F:oxidoreductase activity, acting on NAD(P)H"/>
    <property type="evidence" value="ECO:0007669"/>
    <property type="project" value="InterPro"/>
</dbReference>
<evidence type="ECO:0000256" key="6">
    <source>
        <dbReference type="ARBA" id="ARBA00022967"/>
    </source>
</evidence>
<keyword evidence="5" id="KW-0677">Repeat</keyword>
<dbReference type="EMBL" id="AE017285">
    <property type="protein sequence ID" value="AAS94912.1"/>
    <property type="molecule type" value="Genomic_DNA"/>
</dbReference>
<evidence type="ECO:0000256" key="3">
    <source>
        <dbReference type="ARBA" id="ARBA00022719"/>
    </source>
</evidence>
<accession>Q72EY9</accession>
<keyword evidence="4" id="KW-0479">Metal-binding</keyword>
<keyword evidence="3" id="KW-0874">Quinone</keyword>
<feature type="domain" description="4Fe-4S ferredoxin-type" evidence="13">
    <location>
        <begin position="32"/>
        <end position="62"/>
    </location>
</feature>
<keyword evidence="8" id="KW-0411">Iron-sulfur</keyword>
<evidence type="ECO:0000256" key="9">
    <source>
        <dbReference type="ARBA" id="ARBA00023027"/>
    </source>
</evidence>
<feature type="compositionally biased region" description="Low complexity" evidence="12">
    <location>
        <begin position="121"/>
        <end position="133"/>
    </location>
</feature>
<dbReference type="GO" id="GO:0048038">
    <property type="term" value="F:quinone binding"/>
    <property type="evidence" value="ECO:0007669"/>
    <property type="project" value="UniProtKB-KW"/>
</dbReference>
<dbReference type="STRING" id="882.DVU_0429"/>
<dbReference type="PaxDb" id="882-DVU_0429"/>
<evidence type="ECO:0000256" key="11">
    <source>
        <dbReference type="ARBA" id="ARBA00023136"/>
    </source>
</evidence>
<evidence type="ECO:0000313" key="14">
    <source>
        <dbReference type="EMBL" id="AAS94912.1"/>
    </source>
</evidence>
<dbReference type="PATRIC" id="fig|882.5.peg.408"/>
<dbReference type="AlphaFoldDB" id="Q72EY9"/>
<keyword evidence="1" id="KW-1003">Cell membrane</keyword>
<dbReference type="Pfam" id="PF12838">
    <property type="entry name" value="Fer4_7"/>
    <property type="match status" value="1"/>
</dbReference>
<dbReference type="PROSITE" id="PS00198">
    <property type="entry name" value="4FE4S_FER_1"/>
    <property type="match status" value="2"/>
</dbReference>
<dbReference type="IntAct" id="Q72EY9">
    <property type="interactions" value="1"/>
</dbReference>
<protein>
    <submittedName>
        <fullName evidence="14">Ech hydrogenase, subunit EchF, putative</fullName>
    </submittedName>
</protein>
<dbReference type="OrthoDB" id="9808559at2"/>
<keyword evidence="9" id="KW-0520">NAD</keyword>
<dbReference type="GO" id="GO:0051539">
    <property type="term" value="F:4 iron, 4 sulfur cluster binding"/>
    <property type="evidence" value="ECO:0007669"/>
    <property type="project" value="UniProtKB-KW"/>
</dbReference>
<dbReference type="EnsemblBacteria" id="AAS94912">
    <property type="protein sequence ID" value="AAS94912"/>
    <property type="gene ID" value="DVU_0429"/>
</dbReference>
<evidence type="ECO:0000256" key="4">
    <source>
        <dbReference type="ARBA" id="ARBA00022723"/>
    </source>
</evidence>
<keyword evidence="10" id="KW-0830">Ubiquinone</keyword>